<sequence>MPVESVLEACLNQMTKAAAEPQDVVDRSRMMDVCLSQRSSTLSQYAWMVAVQLDQYHDVATCALADALAATSTSTTTSSTMSLELQKTMLSLGKLAALAANDNSSSEVVHWATLGLDVVLSCDDVQTFHELKRQLWRHALAVDAPLWQQIVARHATSIHEVDVEKSMRSSVVYLAMKNASSKKAQLTLELVDDLVKDPTLEGISIKARPLLAKTLALVVVPPPP</sequence>
<dbReference type="GeneID" id="20805211"/>
<accession>W4H0F7</accession>
<evidence type="ECO:0000313" key="1">
    <source>
        <dbReference type="EMBL" id="ETV85485.1"/>
    </source>
</evidence>
<dbReference type="OrthoDB" id="103454at2759"/>
<reference evidence="1" key="1">
    <citation type="submission" date="2013-12" db="EMBL/GenBank/DDBJ databases">
        <title>The Genome Sequence of Aphanomyces astaci APO3.</title>
        <authorList>
            <consortium name="The Broad Institute Genomics Platform"/>
            <person name="Russ C."/>
            <person name="Tyler B."/>
            <person name="van West P."/>
            <person name="Dieguez-Uribeondo J."/>
            <person name="Young S.K."/>
            <person name="Zeng Q."/>
            <person name="Gargeya S."/>
            <person name="Fitzgerald M."/>
            <person name="Abouelleil A."/>
            <person name="Alvarado L."/>
            <person name="Chapman S.B."/>
            <person name="Gainer-Dewar J."/>
            <person name="Goldberg J."/>
            <person name="Griggs A."/>
            <person name="Gujja S."/>
            <person name="Hansen M."/>
            <person name="Howarth C."/>
            <person name="Imamovic A."/>
            <person name="Ireland A."/>
            <person name="Larimer J."/>
            <person name="McCowan C."/>
            <person name="Murphy C."/>
            <person name="Pearson M."/>
            <person name="Poon T.W."/>
            <person name="Priest M."/>
            <person name="Roberts A."/>
            <person name="Saif S."/>
            <person name="Shea T."/>
            <person name="Sykes S."/>
            <person name="Wortman J."/>
            <person name="Nusbaum C."/>
            <person name="Birren B."/>
        </authorList>
    </citation>
    <scope>NUCLEOTIDE SEQUENCE [LARGE SCALE GENOMIC DNA]</scope>
    <source>
        <strain evidence="1">APO3</strain>
    </source>
</reference>
<dbReference type="Gene3D" id="1.20.58.1380">
    <property type="match status" value="1"/>
</dbReference>
<dbReference type="RefSeq" id="XP_009825503.1">
    <property type="nucleotide sequence ID" value="XM_009827201.1"/>
</dbReference>
<dbReference type="VEuPathDB" id="FungiDB:H257_03215"/>
<protein>
    <submittedName>
        <fullName evidence="1">Uncharacterized protein</fullName>
    </submittedName>
</protein>
<proteinExistence type="predicted"/>
<dbReference type="AlphaFoldDB" id="W4H0F7"/>
<name>W4H0F7_APHAT</name>
<gene>
    <name evidence="1" type="ORF">H257_03215</name>
</gene>
<dbReference type="EMBL" id="KI913118">
    <property type="protein sequence ID" value="ETV85485.1"/>
    <property type="molecule type" value="Genomic_DNA"/>
</dbReference>
<organism evidence="1">
    <name type="scientific">Aphanomyces astaci</name>
    <name type="common">Crayfish plague agent</name>
    <dbReference type="NCBI Taxonomy" id="112090"/>
    <lineage>
        <taxon>Eukaryota</taxon>
        <taxon>Sar</taxon>
        <taxon>Stramenopiles</taxon>
        <taxon>Oomycota</taxon>
        <taxon>Saprolegniomycetes</taxon>
        <taxon>Saprolegniales</taxon>
        <taxon>Verrucalvaceae</taxon>
        <taxon>Aphanomyces</taxon>
    </lineage>
</organism>